<dbReference type="Proteomes" id="UP001596432">
    <property type="component" value="Unassembled WGS sequence"/>
</dbReference>
<dbReference type="EMBL" id="JBHTAS010000001">
    <property type="protein sequence ID" value="MFC7138532.1"/>
    <property type="molecule type" value="Genomic_DNA"/>
</dbReference>
<gene>
    <name evidence="1" type="ORF">ACFQMA_01625</name>
</gene>
<dbReference type="RefSeq" id="WP_274324152.1">
    <property type="nucleotide sequence ID" value="NZ_CP118158.1"/>
</dbReference>
<accession>A0ABD5XTW3</accession>
<comment type="caution">
    <text evidence="1">The sequence shown here is derived from an EMBL/GenBank/DDBJ whole genome shotgun (WGS) entry which is preliminary data.</text>
</comment>
<evidence type="ECO:0000313" key="1">
    <source>
        <dbReference type="EMBL" id="MFC7138532.1"/>
    </source>
</evidence>
<proteinExistence type="predicted"/>
<name>A0ABD5XTW3_9EURY</name>
<evidence type="ECO:0000313" key="2">
    <source>
        <dbReference type="Proteomes" id="UP001596432"/>
    </source>
</evidence>
<sequence length="61" mass="6657">MSSTLDETAAADHTRRHMTTLLLEERDDEWIVTQGGVDIEGEGPTAAAAAADYCRKIEHAE</sequence>
<organism evidence="1 2">
    <name type="scientific">Halosimplex aquaticum</name>
    <dbReference type="NCBI Taxonomy" id="3026162"/>
    <lineage>
        <taxon>Archaea</taxon>
        <taxon>Methanobacteriati</taxon>
        <taxon>Methanobacteriota</taxon>
        <taxon>Stenosarchaea group</taxon>
        <taxon>Halobacteria</taxon>
        <taxon>Halobacteriales</taxon>
        <taxon>Haloarculaceae</taxon>
        <taxon>Halosimplex</taxon>
    </lineage>
</organism>
<keyword evidence="2" id="KW-1185">Reference proteome</keyword>
<reference evidence="1 2" key="1">
    <citation type="journal article" date="2019" name="Int. J. Syst. Evol. Microbiol.">
        <title>The Global Catalogue of Microorganisms (GCM) 10K type strain sequencing project: providing services to taxonomists for standard genome sequencing and annotation.</title>
        <authorList>
            <consortium name="The Broad Institute Genomics Platform"/>
            <consortium name="The Broad Institute Genome Sequencing Center for Infectious Disease"/>
            <person name="Wu L."/>
            <person name="Ma J."/>
        </authorList>
    </citation>
    <scope>NUCLEOTIDE SEQUENCE [LARGE SCALE GENOMIC DNA]</scope>
    <source>
        <strain evidence="1 2">XZYJT29</strain>
    </source>
</reference>
<dbReference type="AlphaFoldDB" id="A0ABD5XTW3"/>
<protein>
    <submittedName>
        <fullName evidence="1">Uncharacterized protein</fullName>
    </submittedName>
</protein>
<dbReference type="GeneID" id="78818772"/>